<proteinExistence type="predicted"/>
<evidence type="ECO:0000256" key="5">
    <source>
        <dbReference type="ARBA" id="ARBA00029758"/>
    </source>
</evidence>
<evidence type="ECO:0000256" key="2">
    <source>
        <dbReference type="ARBA" id="ARBA00001997"/>
    </source>
</evidence>
<dbReference type="Gene3D" id="2.60.120.10">
    <property type="entry name" value="Jelly Rolls"/>
    <property type="match status" value="1"/>
</dbReference>
<evidence type="ECO:0000256" key="4">
    <source>
        <dbReference type="ARBA" id="ARBA00019595"/>
    </source>
</evidence>
<dbReference type="AlphaFoldDB" id="A0AAW5QU80"/>
<dbReference type="Pfam" id="PF16363">
    <property type="entry name" value="GDP_Man_Dehyd"/>
    <property type="match status" value="1"/>
</dbReference>
<evidence type="ECO:0000313" key="12">
    <source>
        <dbReference type="EMBL" id="MCT8971049.1"/>
    </source>
</evidence>
<feature type="site" description="Participates in a stacking interaction with the thymidine ring of dTDP-4-oxo-6-deoxyglucose" evidence="9">
    <location>
        <position position="167"/>
    </location>
</feature>
<evidence type="ECO:0000256" key="7">
    <source>
        <dbReference type="ARBA" id="ARBA00033311"/>
    </source>
</evidence>
<protein>
    <recommendedName>
        <fullName evidence="4">dTDP-4-dehydrorhamnose 3,5-epimerase</fullName>
        <ecNumber evidence="3">5.1.3.13</ecNumber>
    </recommendedName>
    <alternativeName>
        <fullName evidence="6">Thymidine diphospho-4-keto-rhamnose 3,5-epimerase</fullName>
    </alternativeName>
    <alternativeName>
        <fullName evidence="5">dTDP-4-keto-6-deoxyglucose 3,5-epimerase</fullName>
    </alternativeName>
    <alternativeName>
        <fullName evidence="7">dTDP-6-deoxy-D-xylo-4-hexulose 3,5-epimerase</fullName>
    </alternativeName>
</protein>
<organism evidence="12 13">
    <name type="scientific">Microbaculum marinisediminis</name>
    <dbReference type="NCBI Taxonomy" id="2931392"/>
    <lineage>
        <taxon>Bacteria</taxon>
        <taxon>Pseudomonadati</taxon>
        <taxon>Pseudomonadota</taxon>
        <taxon>Alphaproteobacteria</taxon>
        <taxon>Hyphomicrobiales</taxon>
        <taxon>Tepidamorphaceae</taxon>
        <taxon>Microbaculum</taxon>
    </lineage>
</organism>
<keyword evidence="12" id="KW-0413">Isomerase</keyword>
<comment type="catalytic activity">
    <reaction evidence="1">
        <text>dTDP-4-dehydro-6-deoxy-alpha-D-glucose = dTDP-4-dehydro-beta-L-rhamnose</text>
        <dbReference type="Rhea" id="RHEA:16969"/>
        <dbReference type="ChEBI" id="CHEBI:57649"/>
        <dbReference type="ChEBI" id="CHEBI:62830"/>
        <dbReference type="EC" id="5.1.3.13"/>
    </reaction>
</comment>
<feature type="compositionally biased region" description="Basic and acidic residues" evidence="10">
    <location>
        <begin position="18"/>
        <end position="29"/>
    </location>
</feature>
<dbReference type="CDD" id="cd00438">
    <property type="entry name" value="cupin_RmlC"/>
    <property type="match status" value="1"/>
</dbReference>
<dbReference type="InterPro" id="IPR014710">
    <property type="entry name" value="RmlC-like_jellyroll"/>
</dbReference>
<sequence length="586" mass="64232">MEPAFTVLPDETSSAADEEFRASAAERSDSSASGSAFPEVRLFRIPQRRDRKGQPREAWRRHLLAEAGVDIDLVEENRSVSAQPGTIHGLHFQKAPRSQDKFVRVARGSIFDVAVDIRPGSPTFGRHVSTVLTAEGGEALVIPAGFAHGYCTLEAHTEVVYATSDYYSADHAAGIAFDDPELAIDWPLAGRKPIVSDKDRALPALRHVRLTETRMFGKARAAQSSMRVLVTGGAGFIGSAVVRHLIARSRHTVLNLDRLSSAASAATLESVFDDPRYELRIGDVCDTRLLESVFQEFRPHCVIHLAAETRTDRPFAESEAFLRTNTIGTLRLLQAATAYFEKLDPAARARFRFLHVSTDEVFGARDARDPAFSGAARYDPLSPYLASRAAGDHVVRAWGHTYGLPVLVTTCSNIFGPYQALEDLIPRAIVGVATGQHLPDLVGNDSVRDWLFVEDLAEALVTVAERGQIGSPYLIGGSVHRSDRQVAAAIADLVEDHVGPLSDGRRRRDLIAGTDEASSEDYRYCLVEQSGGEKDLGWHPAHSFEAGLRETVTWYLENEGWWRPLVRPVGTNGFKAHPVASEVARL</sequence>
<dbReference type="Proteomes" id="UP001320898">
    <property type="component" value="Unassembled WGS sequence"/>
</dbReference>
<evidence type="ECO:0000256" key="3">
    <source>
        <dbReference type="ARBA" id="ARBA00012098"/>
    </source>
</evidence>
<accession>A0AAW5QU80</accession>
<name>A0AAW5QU80_9HYPH</name>
<dbReference type="InterPro" id="IPR016040">
    <property type="entry name" value="NAD(P)-bd_dom"/>
</dbReference>
<dbReference type="PANTHER" id="PTHR43000">
    <property type="entry name" value="DTDP-D-GLUCOSE 4,6-DEHYDRATASE-RELATED"/>
    <property type="match status" value="1"/>
</dbReference>
<feature type="active site" description="Proton acceptor" evidence="8">
    <location>
        <position position="91"/>
    </location>
</feature>
<evidence type="ECO:0000256" key="6">
    <source>
        <dbReference type="ARBA" id="ARBA00031424"/>
    </source>
</evidence>
<dbReference type="EMBL" id="JALIDZ010000002">
    <property type="protein sequence ID" value="MCT8971049.1"/>
    <property type="molecule type" value="Genomic_DNA"/>
</dbReference>
<evidence type="ECO:0000256" key="10">
    <source>
        <dbReference type="SAM" id="MobiDB-lite"/>
    </source>
</evidence>
<dbReference type="InterPro" id="IPR036291">
    <property type="entry name" value="NAD(P)-bd_dom_sf"/>
</dbReference>
<evidence type="ECO:0000313" key="13">
    <source>
        <dbReference type="Proteomes" id="UP001320898"/>
    </source>
</evidence>
<feature type="domain" description="NAD(P)-binding" evidence="11">
    <location>
        <begin position="229"/>
        <end position="551"/>
    </location>
</feature>
<dbReference type="GO" id="GO:0008830">
    <property type="term" value="F:dTDP-4-dehydrorhamnose 3,5-epimerase activity"/>
    <property type="evidence" value="ECO:0007669"/>
    <property type="project" value="UniProtKB-EC"/>
</dbReference>
<gene>
    <name evidence="12" type="primary">rfbC</name>
    <name evidence="12" type="ORF">MUB46_04175</name>
</gene>
<evidence type="ECO:0000256" key="1">
    <source>
        <dbReference type="ARBA" id="ARBA00001298"/>
    </source>
</evidence>
<comment type="function">
    <text evidence="2">Catalyzes the epimerization of the C3' and C5'positions of dTDP-6-deoxy-D-xylo-4-hexulose, forming dTDP-6-deoxy-L-lyxo-4-hexulose.</text>
</comment>
<dbReference type="Pfam" id="PF00908">
    <property type="entry name" value="dTDP_sugar_isom"/>
    <property type="match status" value="1"/>
</dbReference>
<dbReference type="Gene3D" id="3.40.50.720">
    <property type="entry name" value="NAD(P)-binding Rossmann-like Domain"/>
    <property type="match status" value="1"/>
</dbReference>
<feature type="region of interest" description="Disordered" evidence="10">
    <location>
        <begin position="1"/>
        <end position="35"/>
    </location>
</feature>
<evidence type="ECO:0000259" key="11">
    <source>
        <dbReference type="Pfam" id="PF16363"/>
    </source>
</evidence>
<dbReference type="NCBIfam" id="TIGR01221">
    <property type="entry name" value="rmlC"/>
    <property type="match status" value="1"/>
</dbReference>
<evidence type="ECO:0000256" key="9">
    <source>
        <dbReference type="PIRSR" id="PIRSR600888-3"/>
    </source>
</evidence>
<keyword evidence="13" id="KW-1185">Reference proteome</keyword>
<reference evidence="12 13" key="1">
    <citation type="submission" date="2022-04" db="EMBL/GenBank/DDBJ databases">
        <authorList>
            <person name="Ye Y.-Q."/>
            <person name="Du Z.-J."/>
        </authorList>
    </citation>
    <scope>NUCLEOTIDE SEQUENCE [LARGE SCALE GENOMIC DNA]</scope>
    <source>
        <strain evidence="12 13">A6E488</strain>
    </source>
</reference>
<dbReference type="RefSeq" id="WP_261614623.1">
    <property type="nucleotide sequence ID" value="NZ_JALIDZ010000002.1"/>
</dbReference>
<evidence type="ECO:0000256" key="8">
    <source>
        <dbReference type="PIRSR" id="PIRSR600888-1"/>
    </source>
</evidence>
<dbReference type="InterPro" id="IPR000888">
    <property type="entry name" value="RmlC-like"/>
</dbReference>
<dbReference type="Gene3D" id="3.90.25.10">
    <property type="entry name" value="UDP-galactose 4-epimerase, domain 1"/>
    <property type="match status" value="1"/>
</dbReference>
<dbReference type="SUPFAM" id="SSF51182">
    <property type="entry name" value="RmlC-like cupins"/>
    <property type="match status" value="1"/>
</dbReference>
<comment type="caution">
    <text evidence="12">The sequence shown here is derived from an EMBL/GenBank/DDBJ whole genome shotgun (WGS) entry which is preliminary data.</text>
</comment>
<dbReference type="InterPro" id="IPR011051">
    <property type="entry name" value="RmlC_Cupin_sf"/>
</dbReference>
<dbReference type="SUPFAM" id="SSF51735">
    <property type="entry name" value="NAD(P)-binding Rossmann-fold domains"/>
    <property type="match status" value="1"/>
</dbReference>
<feature type="active site" description="Proton donor" evidence="8">
    <location>
        <position position="161"/>
    </location>
</feature>
<dbReference type="EC" id="5.1.3.13" evidence="3"/>